<name>A0A4C1V7W0_EUMVA</name>
<proteinExistence type="predicted"/>
<dbReference type="AlphaFoldDB" id="A0A4C1V7W0"/>
<dbReference type="EMBL" id="BGZK01000287">
    <property type="protein sequence ID" value="GBP34407.1"/>
    <property type="molecule type" value="Genomic_DNA"/>
</dbReference>
<sequence>MCEFCPEIMRGYEVELWRTYLSILETSKTTDSLIKGVVIGVTGLLKKFGRELPTLELNLFYDKLTSKYIHIESCEEAALQFLEAHASLYPEKLSKDFELRQHLWLALERGGRSAADAAILAVYTALASASATLDDVIKQELYPKMLGRSKVKNVAFRIVSNYTRLYRNKLSDDLAVSFEKQIGHLTARLEFDLERKLAGAGAGAGARPAGFDHELVELMGQ</sequence>
<reference evidence="1 2" key="1">
    <citation type="journal article" date="2019" name="Commun. Biol.">
        <title>The bagworm genome reveals a unique fibroin gene that provides high tensile strength.</title>
        <authorList>
            <person name="Kono N."/>
            <person name="Nakamura H."/>
            <person name="Ohtoshi R."/>
            <person name="Tomita M."/>
            <person name="Numata K."/>
            <person name="Arakawa K."/>
        </authorList>
    </citation>
    <scope>NUCLEOTIDE SEQUENCE [LARGE SCALE GENOMIC DNA]</scope>
</reference>
<evidence type="ECO:0000313" key="2">
    <source>
        <dbReference type="Proteomes" id="UP000299102"/>
    </source>
</evidence>
<dbReference type="Proteomes" id="UP000299102">
    <property type="component" value="Unassembled WGS sequence"/>
</dbReference>
<dbReference type="OrthoDB" id="431717at2759"/>
<feature type="non-terminal residue" evidence="1">
    <location>
        <position position="221"/>
    </location>
</feature>
<keyword evidence="2" id="KW-1185">Reference proteome</keyword>
<comment type="caution">
    <text evidence="1">The sequence shown here is derived from an EMBL/GenBank/DDBJ whole genome shotgun (WGS) entry which is preliminary data.</text>
</comment>
<gene>
    <name evidence="1" type="ORF">EVAR_7460_1</name>
</gene>
<protein>
    <submittedName>
        <fullName evidence="1">Uncharacterized protein</fullName>
    </submittedName>
</protein>
<organism evidence="1 2">
    <name type="scientific">Eumeta variegata</name>
    <name type="common">Bagworm moth</name>
    <name type="synonym">Eumeta japonica</name>
    <dbReference type="NCBI Taxonomy" id="151549"/>
    <lineage>
        <taxon>Eukaryota</taxon>
        <taxon>Metazoa</taxon>
        <taxon>Ecdysozoa</taxon>
        <taxon>Arthropoda</taxon>
        <taxon>Hexapoda</taxon>
        <taxon>Insecta</taxon>
        <taxon>Pterygota</taxon>
        <taxon>Neoptera</taxon>
        <taxon>Endopterygota</taxon>
        <taxon>Lepidoptera</taxon>
        <taxon>Glossata</taxon>
        <taxon>Ditrysia</taxon>
        <taxon>Tineoidea</taxon>
        <taxon>Psychidae</taxon>
        <taxon>Oiketicinae</taxon>
        <taxon>Eumeta</taxon>
    </lineage>
</organism>
<accession>A0A4C1V7W0</accession>
<evidence type="ECO:0000313" key="1">
    <source>
        <dbReference type="EMBL" id="GBP34407.1"/>
    </source>
</evidence>